<proteinExistence type="predicted"/>
<protein>
    <submittedName>
        <fullName evidence="2">Uncharacterized protein</fullName>
    </submittedName>
</protein>
<organism evidence="2 3">
    <name type="scientific">Rhodocollybia butyracea</name>
    <dbReference type="NCBI Taxonomy" id="206335"/>
    <lineage>
        <taxon>Eukaryota</taxon>
        <taxon>Fungi</taxon>
        <taxon>Dikarya</taxon>
        <taxon>Basidiomycota</taxon>
        <taxon>Agaricomycotina</taxon>
        <taxon>Agaricomycetes</taxon>
        <taxon>Agaricomycetidae</taxon>
        <taxon>Agaricales</taxon>
        <taxon>Marasmiineae</taxon>
        <taxon>Omphalotaceae</taxon>
        <taxon>Rhodocollybia</taxon>
    </lineage>
</organism>
<evidence type="ECO:0000256" key="1">
    <source>
        <dbReference type="SAM" id="MobiDB-lite"/>
    </source>
</evidence>
<sequence>MGMERTRKLEAMEPGSEELEKSSVREWTGLKLVGEETVRWRALVQSQRPVTQHHSAATPSRRYIDLGTTNSCVWAVAYNSFKARNLWLSRSGPFLLLSHEQLVVGLPTESRAIVDPTNSVFALKC</sequence>
<evidence type="ECO:0000313" key="2">
    <source>
        <dbReference type="EMBL" id="KAF9022179.1"/>
    </source>
</evidence>
<feature type="compositionally biased region" description="Basic and acidic residues" evidence="1">
    <location>
        <begin position="1"/>
        <end position="11"/>
    </location>
</feature>
<feature type="region of interest" description="Disordered" evidence="1">
    <location>
        <begin position="1"/>
        <end position="22"/>
    </location>
</feature>
<reference evidence="2" key="1">
    <citation type="submission" date="2020-11" db="EMBL/GenBank/DDBJ databases">
        <authorList>
            <consortium name="DOE Joint Genome Institute"/>
            <person name="Ahrendt S."/>
            <person name="Riley R."/>
            <person name="Andreopoulos W."/>
            <person name="Labutti K."/>
            <person name="Pangilinan J."/>
            <person name="Ruiz-Duenas F.J."/>
            <person name="Barrasa J.M."/>
            <person name="Sanchez-Garcia M."/>
            <person name="Camarero S."/>
            <person name="Miyauchi S."/>
            <person name="Serrano A."/>
            <person name="Linde D."/>
            <person name="Babiker R."/>
            <person name="Drula E."/>
            <person name="Ayuso-Fernandez I."/>
            <person name="Pacheco R."/>
            <person name="Padilla G."/>
            <person name="Ferreira P."/>
            <person name="Barriuso J."/>
            <person name="Kellner H."/>
            <person name="Castanera R."/>
            <person name="Alfaro M."/>
            <person name="Ramirez L."/>
            <person name="Pisabarro A.G."/>
            <person name="Kuo A."/>
            <person name="Tritt A."/>
            <person name="Lipzen A."/>
            <person name="He G."/>
            <person name="Yan M."/>
            <person name="Ng V."/>
            <person name="Cullen D."/>
            <person name="Martin F."/>
            <person name="Rosso M.-N."/>
            <person name="Henrissat B."/>
            <person name="Hibbett D."/>
            <person name="Martinez A.T."/>
            <person name="Grigoriev I.V."/>
        </authorList>
    </citation>
    <scope>NUCLEOTIDE SEQUENCE</scope>
    <source>
        <strain evidence="2">AH 40177</strain>
    </source>
</reference>
<name>A0A9P5TVL8_9AGAR</name>
<comment type="caution">
    <text evidence="2">The sequence shown here is derived from an EMBL/GenBank/DDBJ whole genome shotgun (WGS) entry which is preliminary data.</text>
</comment>
<dbReference type="AlphaFoldDB" id="A0A9P5TVL8"/>
<dbReference type="PROSITE" id="PS00297">
    <property type="entry name" value="HSP70_1"/>
    <property type="match status" value="1"/>
</dbReference>
<gene>
    <name evidence="2" type="ORF">BDP27DRAFT_1377412</name>
</gene>
<dbReference type="InterPro" id="IPR018181">
    <property type="entry name" value="Heat_shock_70_CS"/>
</dbReference>
<dbReference type="EMBL" id="JADNRY010001039">
    <property type="protein sequence ID" value="KAF9022179.1"/>
    <property type="molecule type" value="Genomic_DNA"/>
</dbReference>
<accession>A0A9P5TVL8</accession>
<dbReference type="Proteomes" id="UP000772434">
    <property type="component" value="Unassembled WGS sequence"/>
</dbReference>
<keyword evidence="3" id="KW-1185">Reference proteome</keyword>
<evidence type="ECO:0000313" key="3">
    <source>
        <dbReference type="Proteomes" id="UP000772434"/>
    </source>
</evidence>